<keyword evidence="4" id="KW-0963">Cytoplasm</keyword>
<comment type="caution">
    <text evidence="12">The sequence shown here is derived from an EMBL/GenBank/DDBJ whole genome shotgun (WGS) entry which is preliminary data.</text>
</comment>
<dbReference type="InterPro" id="IPR046357">
    <property type="entry name" value="PPIase_dom_sf"/>
</dbReference>
<evidence type="ECO:0000313" key="12">
    <source>
        <dbReference type="EMBL" id="HEB94993.1"/>
    </source>
</evidence>
<evidence type="ECO:0000256" key="5">
    <source>
        <dbReference type="ARBA" id="ARBA00023110"/>
    </source>
</evidence>
<proteinExistence type="inferred from homology"/>
<evidence type="ECO:0000256" key="10">
    <source>
        <dbReference type="RuleBase" id="RU003915"/>
    </source>
</evidence>
<dbReference type="Gene3D" id="3.10.50.40">
    <property type="match status" value="1"/>
</dbReference>
<dbReference type="GO" id="GO:0005737">
    <property type="term" value="C:cytoplasm"/>
    <property type="evidence" value="ECO:0007669"/>
    <property type="project" value="UniProtKB-SubCell"/>
</dbReference>
<evidence type="ECO:0000256" key="1">
    <source>
        <dbReference type="ARBA" id="ARBA00000971"/>
    </source>
</evidence>
<comment type="catalytic activity">
    <reaction evidence="1 9 10">
        <text>[protein]-peptidylproline (omega=180) = [protein]-peptidylproline (omega=0)</text>
        <dbReference type="Rhea" id="RHEA:16237"/>
        <dbReference type="Rhea" id="RHEA-COMP:10747"/>
        <dbReference type="Rhea" id="RHEA-COMP:10748"/>
        <dbReference type="ChEBI" id="CHEBI:83833"/>
        <dbReference type="ChEBI" id="CHEBI:83834"/>
        <dbReference type="EC" id="5.2.1.8"/>
    </reaction>
</comment>
<evidence type="ECO:0000256" key="8">
    <source>
        <dbReference type="ARBA" id="ARBA00037071"/>
    </source>
</evidence>
<name>A0A831RKC6_9GAMM</name>
<evidence type="ECO:0000256" key="9">
    <source>
        <dbReference type="PROSITE-ProRule" id="PRU00277"/>
    </source>
</evidence>
<organism evidence="12">
    <name type="scientific">Sedimenticola thiotaurini</name>
    <dbReference type="NCBI Taxonomy" id="1543721"/>
    <lineage>
        <taxon>Bacteria</taxon>
        <taxon>Pseudomonadati</taxon>
        <taxon>Pseudomonadota</taxon>
        <taxon>Gammaproteobacteria</taxon>
        <taxon>Chromatiales</taxon>
        <taxon>Sedimenticolaceae</taxon>
        <taxon>Sedimenticola</taxon>
    </lineage>
</organism>
<dbReference type="GO" id="GO:0003755">
    <property type="term" value="F:peptidyl-prolyl cis-trans isomerase activity"/>
    <property type="evidence" value="ECO:0007669"/>
    <property type="project" value="UniProtKB-UniRule"/>
</dbReference>
<accession>A0A831RKC6</accession>
<sequence>MAREVIKPGKYVSLTYTISDDQGNLLEQNDIPVNYIHGGETELIGGMDRAVEGKGVGDTVEVTVPPEQGFGEHDPNLTFTDDLDNVPPQFRHVGAEVEMQNESGETRSFIVTRIEDGRLTVDGNHPMAGKTLVVRVKILEVRDATMEDMKPPADGLLN</sequence>
<gene>
    <name evidence="12" type="ORF">ENI96_01015</name>
</gene>
<keyword evidence="6" id="KW-0143">Chaperone</keyword>
<dbReference type="Proteomes" id="UP000886251">
    <property type="component" value="Unassembled WGS sequence"/>
</dbReference>
<comment type="function">
    <text evidence="8">Also involved in hydrogenase metallocenter assembly, probably by participating in the nickel insertion step. This function in hydrogenase biosynthesis requires chaperone activity and the presence of the metal-binding domain, but not PPIase activity.</text>
</comment>
<dbReference type="PANTHER" id="PTHR47861:SF3">
    <property type="entry name" value="FKBP-TYPE PEPTIDYL-PROLYL CIS-TRANS ISOMERASE SLYD"/>
    <property type="match status" value="1"/>
</dbReference>
<dbReference type="PROSITE" id="PS50059">
    <property type="entry name" value="FKBP_PPIASE"/>
    <property type="match status" value="1"/>
</dbReference>
<keyword evidence="5 9" id="KW-0697">Rotamase</keyword>
<evidence type="ECO:0000256" key="3">
    <source>
        <dbReference type="ARBA" id="ARBA00006577"/>
    </source>
</evidence>
<comment type="similarity">
    <text evidence="3 10">Belongs to the FKBP-type PPIase family.</text>
</comment>
<dbReference type="SUPFAM" id="SSF54534">
    <property type="entry name" value="FKBP-like"/>
    <property type="match status" value="1"/>
</dbReference>
<dbReference type="Pfam" id="PF00254">
    <property type="entry name" value="FKBP_C"/>
    <property type="match status" value="1"/>
</dbReference>
<keyword evidence="7 9" id="KW-0413">Isomerase</keyword>
<evidence type="ECO:0000259" key="11">
    <source>
        <dbReference type="PROSITE" id="PS50059"/>
    </source>
</evidence>
<dbReference type="EC" id="5.2.1.8" evidence="10"/>
<protein>
    <recommendedName>
        <fullName evidence="10">Peptidyl-prolyl cis-trans isomerase</fullName>
        <ecNumber evidence="10">5.2.1.8</ecNumber>
    </recommendedName>
</protein>
<dbReference type="AlphaFoldDB" id="A0A831RKC6"/>
<dbReference type="InterPro" id="IPR001179">
    <property type="entry name" value="PPIase_FKBP_dom"/>
</dbReference>
<reference evidence="12" key="1">
    <citation type="journal article" date="2020" name="mSystems">
        <title>Genome- and Community-Level Interaction Insights into Carbon Utilization and Element Cycling Functions of Hydrothermarchaeota in Hydrothermal Sediment.</title>
        <authorList>
            <person name="Zhou Z."/>
            <person name="Liu Y."/>
            <person name="Xu W."/>
            <person name="Pan J."/>
            <person name="Luo Z.H."/>
            <person name="Li M."/>
        </authorList>
    </citation>
    <scope>NUCLEOTIDE SEQUENCE [LARGE SCALE GENOMIC DNA]</scope>
    <source>
        <strain evidence="12">HyVt-443</strain>
    </source>
</reference>
<comment type="subcellular location">
    <subcellularLocation>
        <location evidence="2">Cytoplasm</location>
    </subcellularLocation>
</comment>
<feature type="domain" description="PPIase FKBP-type" evidence="11">
    <location>
        <begin position="9"/>
        <end position="88"/>
    </location>
</feature>
<evidence type="ECO:0000256" key="4">
    <source>
        <dbReference type="ARBA" id="ARBA00022490"/>
    </source>
</evidence>
<dbReference type="PANTHER" id="PTHR47861">
    <property type="entry name" value="FKBP-TYPE PEPTIDYL-PROLYL CIS-TRANS ISOMERASE SLYD"/>
    <property type="match status" value="1"/>
</dbReference>
<evidence type="ECO:0000256" key="6">
    <source>
        <dbReference type="ARBA" id="ARBA00023186"/>
    </source>
</evidence>
<evidence type="ECO:0000256" key="2">
    <source>
        <dbReference type="ARBA" id="ARBA00004496"/>
    </source>
</evidence>
<dbReference type="GO" id="GO:0042026">
    <property type="term" value="P:protein refolding"/>
    <property type="evidence" value="ECO:0007669"/>
    <property type="project" value="UniProtKB-ARBA"/>
</dbReference>
<evidence type="ECO:0000256" key="7">
    <source>
        <dbReference type="ARBA" id="ARBA00023235"/>
    </source>
</evidence>
<dbReference type="EMBL" id="DRKP01000011">
    <property type="protein sequence ID" value="HEB94993.1"/>
    <property type="molecule type" value="Genomic_DNA"/>
</dbReference>